<dbReference type="SMART" id="SM00248">
    <property type="entry name" value="ANK"/>
    <property type="match status" value="4"/>
</dbReference>
<dbReference type="HOGENOM" id="CLU_969807_0_0_1"/>
<keyword evidence="2" id="KW-0040">ANK repeat</keyword>
<dbReference type="VEuPathDB" id="FungiDB:GLRG_11678"/>
<dbReference type="Pfam" id="PF00023">
    <property type="entry name" value="Ank"/>
    <property type="match status" value="1"/>
</dbReference>
<keyword evidence="4" id="KW-1185">Reference proteome</keyword>
<dbReference type="GeneID" id="24417042"/>
<accession>E3R0A5</accession>
<evidence type="ECO:0000313" key="4">
    <source>
        <dbReference type="Proteomes" id="UP000008782"/>
    </source>
</evidence>
<protein>
    <submittedName>
        <fullName evidence="3">Uncharacterized protein</fullName>
    </submittedName>
</protein>
<sequence>MTLASLFSHRFSVPWQCPLGTHGAGLVDADLPRATVLHAAVRGGHDHIVKWILEHIPDADVDCKAYLWCLCPSTHMQFSQYRHKWQPSLCATPLHMALAAGAGSTAKILISRGAVWDREFTFTAGMTGLHMMAANGMTDLINWVVDEPTARRNALHDWPDEWGRSSLHYATFAASTRTGHFEVDIFNARNLVESLLRLGAIANTKDRARLSRNIVLERDQLRRRLDCWDQLSHNSHMAWTDRFRRGLAFMGEMWFLRPTPVNYALKRGNSAVAFAIEEASLVQEERA</sequence>
<proteinExistence type="predicted"/>
<dbReference type="Gene3D" id="1.25.40.20">
    <property type="entry name" value="Ankyrin repeat-containing domain"/>
    <property type="match status" value="1"/>
</dbReference>
<dbReference type="InterPro" id="IPR036770">
    <property type="entry name" value="Ankyrin_rpt-contain_sf"/>
</dbReference>
<dbReference type="EMBL" id="GG697436">
    <property type="protein sequence ID" value="EFQ36543.1"/>
    <property type="molecule type" value="Genomic_DNA"/>
</dbReference>
<evidence type="ECO:0000313" key="3">
    <source>
        <dbReference type="EMBL" id="EFQ36543.1"/>
    </source>
</evidence>
<dbReference type="STRING" id="645133.E3R0A5"/>
<dbReference type="SUPFAM" id="SSF48403">
    <property type="entry name" value="Ankyrin repeat"/>
    <property type="match status" value="1"/>
</dbReference>
<name>E3R0A5_COLGM</name>
<dbReference type="AlphaFoldDB" id="E3R0A5"/>
<dbReference type="eggNOG" id="ENOG502RMYR">
    <property type="taxonomic scope" value="Eukaryota"/>
</dbReference>
<evidence type="ECO:0000256" key="2">
    <source>
        <dbReference type="ARBA" id="ARBA00023043"/>
    </source>
</evidence>
<evidence type="ECO:0000256" key="1">
    <source>
        <dbReference type="ARBA" id="ARBA00022737"/>
    </source>
</evidence>
<dbReference type="InterPro" id="IPR002110">
    <property type="entry name" value="Ankyrin_rpt"/>
</dbReference>
<gene>
    <name evidence="3" type="ORF">GLRG_11678</name>
</gene>
<keyword evidence="1" id="KW-0677">Repeat</keyword>
<organism evidence="4">
    <name type="scientific">Colletotrichum graminicola (strain M1.001 / M2 / FGSC 10212)</name>
    <name type="common">Maize anthracnose fungus</name>
    <name type="synonym">Glomerella graminicola</name>
    <dbReference type="NCBI Taxonomy" id="645133"/>
    <lineage>
        <taxon>Eukaryota</taxon>
        <taxon>Fungi</taxon>
        <taxon>Dikarya</taxon>
        <taxon>Ascomycota</taxon>
        <taxon>Pezizomycotina</taxon>
        <taxon>Sordariomycetes</taxon>
        <taxon>Hypocreomycetidae</taxon>
        <taxon>Glomerellales</taxon>
        <taxon>Glomerellaceae</taxon>
        <taxon>Colletotrichum</taxon>
        <taxon>Colletotrichum graminicola species complex</taxon>
    </lineage>
</organism>
<dbReference type="Proteomes" id="UP000008782">
    <property type="component" value="Unassembled WGS sequence"/>
</dbReference>
<dbReference type="PANTHER" id="PTHR24198">
    <property type="entry name" value="ANKYRIN REPEAT AND PROTEIN KINASE DOMAIN-CONTAINING PROTEIN"/>
    <property type="match status" value="1"/>
</dbReference>
<reference evidence="4" key="1">
    <citation type="journal article" date="2012" name="Nat. Genet.">
        <title>Lifestyle transitions in plant pathogenic Colletotrichum fungi deciphered by genome and transcriptome analyses.</title>
        <authorList>
            <person name="O'Connell R.J."/>
            <person name="Thon M.R."/>
            <person name="Hacquard S."/>
            <person name="Amyotte S.G."/>
            <person name="Kleemann J."/>
            <person name="Torres M.F."/>
            <person name="Damm U."/>
            <person name="Buiate E.A."/>
            <person name="Epstein L."/>
            <person name="Alkan N."/>
            <person name="Altmueller J."/>
            <person name="Alvarado-Balderrama L."/>
            <person name="Bauser C.A."/>
            <person name="Becker C."/>
            <person name="Birren B.W."/>
            <person name="Chen Z."/>
            <person name="Choi J."/>
            <person name="Crouch J.A."/>
            <person name="Duvick J.P."/>
            <person name="Farman M.A."/>
            <person name="Gan P."/>
            <person name="Heiman D."/>
            <person name="Henrissat B."/>
            <person name="Howard R.J."/>
            <person name="Kabbage M."/>
            <person name="Koch C."/>
            <person name="Kracher B."/>
            <person name="Kubo Y."/>
            <person name="Law A.D."/>
            <person name="Lebrun M.-H."/>
            <person name="Lee Y.-H."/>
            <person name="Miyara I."/>
            <person name="Moore N."/>
            <person name="Neumann U."/>
            <person name="Nordstroem K."/>
            <person name="Panaccione D.G."/>
            <person name="Panstruga R."/>
            <person name="Place M."/>
            <person name="Proctor R.H."/>
            <person name="Prusky D."/>
            <person name="Rech G."/>
            <person name="Reinhardt R."/>
            <person name="Rollins J.A."/>
            <person name="Rounsley S."/>
            <person name="Schardl C.L."/>
            <person name="Schwartz D.C."/>
            <person name="Shenoy N."/>
            <person name="Shirasu K."/>
            <person name="Sikhakolli U.R."/>
            <person name="Stueber K."/>
            <person name="Sukno S.A."/>
            <person name="Sweigard J.A."/>
            <person name="Takano Y."/>
            <person name="Takahara H."/>
            <person name="Trail F."/>
            <person name="van der Does H.C."/>
            <person name="Voll L.M."/>
            <person name="Will I."/>
            <person name="Young S."/>
            <person name="Zeng Q."/>
            <person name="Zhang J."/>
            <person name="Zhou S."/>
            <person name="Dickman M.B."/>
            <person name="Schulze-Lefert P."/>
            <person name="Ver Loren van Themaat E."/>
            <person name="Ma L.-J."/>
            <person name="Vaillancourt L.J."/>
        </authorList>
    </citation>
    <scope>NUCLEOTIDE SEQUENCE [LARGE SCALE GENOMIC DNA]</scope>
    <source>
        <strain evidence="4">M1.001 / M2 / FGSC 10212</strain>
    </source>
</reference>
<dbReference type="RefSeq" id="XP_008100563.1">
    <property type="nucleotide sequence ID" value="XM_008102372.1"/>
</dbReference>
<dbReference type="OrthoDB" id="4838747at2759"/>
<dbReference type="PANTHER" id="PTHR24198:SF165">
    <property type="entry name" value="ANKYRIN REPEAT-CONTAINING PROTEIN-RELATED"/>
    <property type="match status" value="1"/>
</dbReference>